<feature type="coiled-coil region" evidence="1">
    <location>
        <begin position="555"/>
        <end position="582"/>
    </location>
</feature>
<dbReference type="EMBL" id="JBFRYB010000001">
    <property type="protein sequence ID" value="MEX1665264.1"/>
    <property type="molecule type" value="Genomic_DNA"/>
</dbReference>
<evidence type="ECO:0000256" key="1">
    <source>
        <dbReference type="SAM" id="Coils"/>
    </source>
</evidence>
<dbReference type="InterPro" id="IPR036736">
    <property type="entry name" value="ACP-like_sf"/>
</dbReference>
<evidence type="ECO:0000313" key="4">
    <source>
        <dbReference type="EMBL" id="MEX1665264.1"/>
    </source>
</evidence>
<comment type="caution">
    <text evidence="4">The sequence shown here is derived from an EMBL/GenBank/DDBJ whole genome shotgun (WGS) entry which is preliminary data.</text>
</comment>
<name>A0ABV3TVM0_9GAMM</name>
<dbReference type="SUPFAM" id="SSF56801">
    <property type="entry name" value="Acetyl-CoA synthetase-like"/>
    <property type="match status" value="1"/>
</dbReference>
<dbReference type="RefSeq" id="WP_368375370.1">
    <property type="nucleotide sequence ID" value="NZ_JBFRYB010000001.1"/>
</dbReference>
<evidence type="ECO:0000259" key="2">
    <source>
        <dbReference type="Pfam" id="PF00501"/>
    </source>
</evidence>
<gene>
    <name evidence="4" type="ORF">AB4875_07170</name>
</gene>
<reference evidence="4 5" key="1">
    <citation type="journal article" date="2011" name="Int. J. Syst. Evol. Microbiol.">
        <title>Zhongshania antarctica gen. nov., sp. nov. and Zhongshania guokunii sp. nov., gammaproteobacteria respectively isolated from coastal attached (fast) ice and surface seawater of the Antarctic.</title>
        <authorList>
            <person name="Li H.J."/>
            <person name="Zhang X.Y."/>
            <person name="Chen C.X."/>
            <person name="Zhang Y.J."/>
            <person name="Gao Z.M."/>
            <person name="Yu Y."/>
            <person name="Chen X.L."/>
            <person name="Chen B."/>
            <person name="Zhang Y.Z."/>
        </authorList>
    </citation>
    <scope>NUCLEOTIDE SEQUENCE [LARGE SCALE GENOMIC DNA]</scope>
    <source>
        <strain evidence="4 5">R06B22</strain>
    </source>
</reference>
<dbReference type="InterPro" id="IPR042099">
    <property type="entry name" value="ANL_N_sf"/>
</dbReference>
<keyword evidence="1" id="KW-0175">Coiled coil</keyword>
<proteinExistence type="predicted"/>
<evidence type="ECO:0000259" key="3">
    <source>
        <dbReference type="Pfam" id="PF13193"/>
    </source>
</evidence>
<dbReference type="Gene3D" id="3.30.300.30">
    <property type="match status" value="1"/>
</dbReference>
<dbReference type="Pfam" id="PF13193">
    <property type="entry name" value="AMP-binding_C"/>
    <property type="match status" value="1"/>
</dbReference>
<dbReference type="InterPro" id="IPR045851">
    <property type="entry name" value="AMP-bd_C_sf"/>
</dbReference>
<dbReference type="InterPro" id="IPR025110">
    <property type="entry name" value="AMP-bd_C"/>
</dbReference>
<dbReference type="Pfam" id="PF00501">
    <property type="entry name" value="AMP-binding"/>
    <property type="match status" value="1"/>
</dbReference>
<organism evidence="4 5">
    <name type="scientific">Zhongshania arctica</name>
    <dbReference type="NCBI Taxonomy" id="3238302"/>
    <lineage>
        <taxon>Bacteria</taxon>
        <taxon>Pseudomonadati</taxon>
        <taxon>Pseudomonadota</taxon>
        <taxon>Gammaproteobacteria</taxon>
        <taxon>Cellvibrionales</taxon>
        <taxon>Spongiibacteraceae</taxon>
        <taxon>Zhongshania</taxon>
    </lineage>
</organism>
<dbReference type="InterPro" id="IPR050237">
    <property type="entry name" value="ATP-dep_AMP-bd_enzyme"/>
</dbReference>
<dbReference type="Gene3D" id="3.40.50.12780">
    <property type="entry name" value="N-terminal domain of ligase-like"/>
    <property type="match status" value="1"/>
</dbReference>
<feature type="domain" description="AMP-dependent synthetase/ligase" evidence="2">
    <location>
        <begin position="24"/>
        <end position="338"/>
    </location>
</feature>
<protein>
    <submittedName>
        <fullName evidence="4">AMP-binding protein</fullName>
    </submittedName>
</protein>
<dbReference type="Gene3D" id="1.10.1200.10">
    <property type="entry name" value="ACP-like"/>
    <property type="match status" value="1"/>
</dbReference>
<evidence type="ECO:0000313" key="5">
    <source>
        <dbReference type="Proteomes" id="UP001557484"/>
    </source>
</evidence>
<dbReference type="SUPFAM" id="SSF47336">
    <property type="entry name" value="ACP-like"/>
    <property type="match status" value="1"/>
</dbReference>
<keyword evidence="5" id="KW-1185">Reference proteome</keyword>
<accession>A0ABV3TVM0</accession>
<dbReference type="PANTHER" id="PTHR43767">
    <property type="entry name" value="LONG-CHAIN-FATTY-ACID--COA LIGASE"/>
    <property type="match status" value="1"/>
</dbReference>
<dbReference type="InterPro" id="IPR000873">
    <property type="entry name" value="AMP-dep_synth/lig_dom"/>
</dbReference>
<sequence>MTLVGHFNDVSLSPGSLIERLLYHAEMHPDHDAIVSQTARLSYVQLAQLVRSQVNRFNDAGIKADAVIGIKCADDSQHLVLCLAAVYMGATSCTVPSYEPVENQETVVESCGVSYVADGTAFVNEPSSAELLEASPEVAAKASLLFSTSGTTGAPKLVVHYDSDIVAQAHRHIGSSHERFACLASMEHNFAKRHRLYCVAMGATNVFIDTIQNSLLAQCQALDVNVMHVSAFQAQELLAIPGVDALSNIQLKLGGSHVATTLRARLRNSITSNLRAGYGTTETGAIAFTDPDDAGSDNSVGRALPGIEVRTVSADGEILGRGETGELHIRCHGMFRGYSGNSDLTASRLEDGWFRSGDIGYLDEEGRIYLCGRSDDMFVFNSMNIFPQDIESQIRQFPGIVDTAVFPKRSSVHGNIPVALLVFAKNTRPQLQELEKFLKRHLGLRSPRQLLIVDEIPRNTAGKIARREVAKLSAQAEPIRKTIIRALDPKAKMSLKASQIAEFERGSGDILFRKVDLDSLGRMELLVALELEYDVVIHPNEYGNFRYLGNMVARVLSLQHTKEQEEQQKQELGQKSQDLRKTNIDSDFNDVIRDDRSFDTPPYIVQFFKRIVRLCPTVAHLNRALTSLEYRLSPADVDVLYAKNRDKELVPAGNGQKYHAATGRWLEDLQQQLLSSGKLKTEPFIYQRLAPTATLFIGTGTPAGKTLLICFPGRGDRSMMMPVAVLLQHVDAAAYDVLVIAEVLNQAYQRGVPFLGNTVTDMADWIANSPRLVNYGAYRTMGCSAGSYPALITAYRLRAELALSIGGRFHKNKHIIKILGRIFVIWRARLKGHCPQVLLSYAKNVGRDRQYARTIAFLFGAKPLVIERDNGQVGHLILEKLVENGGLRTFLTQTVFAQAGMEIIPNKNGDLVFSFPENKVLEHQ</sequence>
<dbReference type="Proteomes" id="UP001557484">
    <property type="component" value="Unassembled WGS sequence"/>
</dbReference>
<feature type="domain" description="AMP-binding enzyme C-terminal" evidence="3">
    <location>
        <begin position="390"/>
        <end position="463"/>
    </location>
</feature>
<dbReference type="CDD" id="cd04433">
    <property type="entry name" value="AFD_class_I"/>
    <property type="match status" value="1"/>
</dbReference>
<dbReference type="PANTHER" id="PTHR43767:SF1">
    <property type="entry name" value="NONRIBOSOMAL PEPTIDE SYNTHASE PES1 (EUROFUNG)-RELATED"/>
    <property type="match status" value="1"/>
</dbReference>